<evidence type="ECO:0000256" key="1">
    <source>
        <dbReference type="ARBA" id="ARBA00022679"/>
    </source>
</evidence>
<evidence type="ECO:0000256" key="2">
    <source>
        <dbReference type="SAM" id="MobiDB-lite"/>
    </source>
</evidence>
<keyword evidence="4" id="KW-1185">Reference proteome</keyword>
<dbReference type="EMBL" id="AP022588">
    <property type="protein sequence ID" value="BBY28790.1"/>
    <property type="molecule type" value="Genomic_DNA"/>
</dbReference>
<dbReference type="Pfam" id="PF02515">
    <property type="entry name" value="CoA_transf_3"/>
    <property type="match status" value="1"/>
</dbReference>
<dbReference type="KEGG" id="msei:MSEDJ_28860"/>
<dbReference type="AlphaFoldDB" id="A0A7I7QRW8"/>
<evidence type="ECO:0000313" key="3">
    <source>
        <dbReference type="EMBL" id="BBY28790.1"/>
    </source>
</evidence>
<keyword evidence="1 3" id="KW-0808">Transferase</keyword>
<dbReference type="InterPro" id="IPR003673">
    <property type="entry name" value="CoA-Trfase_fam_III"/>
</dbReference>
<reference evidence="3 4" key="1">
    <citation type="journal article" date="2019" name="Emerg. Microbes Infect.">
        <title>Comprehensive subspecies identification of 175 nontuberculous mycobacteria species based on 7547 genomic profiles.</title>
        <authorList>
            <person name="Matsumoto Y."/>
            <person name="Kinjo T."/>
            <person name="Motooka D."/>
            <person name="Nabeya D."/>
            <person name="Jung N."/>
            <person name="Uechi K."/>
            <person name="Horii T."/>
            <person name="Iida T."/>
            <person name="Fujita J."/>
            <person name="Nakamura S."/>
        </authorList>
    </citation>
    <scope>NUCLEOTIDE SEQUENCE [LARGE SCALE GENOMIC DNA]</scope>
    <source>
        <strain evidence="3 4">JCM 17899</strain>
    </source>
</reference>
<dbReference type="RefSeq" id="WP_163797647.1">
    <property type="nucleotide sequence ID" value="NZ_AP022588.1"/>
</dbReference>
<dbReference type="PANTHER" id="PTHR48207">
    <property type="entry name" value="SUCCINATE--HYDROXYMETHYLGLUTARATE COA-TRANSFERASE"/>
    <property type="match status" value="1"/>
</dbReference>
<dbReference type="Gene3D" id="3.40.50.10540">
    <property type="entry name" value="Crotonobetainyl-coa:carnitine coa-transferase, domain 1"/>
    <property type="match status" value="1"/>
</dbReference>
<accession>A0A7I7QRW8</accession>
<dbReference type="InterPro" id="IPR050483">
    <property type="entry name" value="CoA-transferase_III_domain"/>
</dbReference>
<dbReference type="InterPro" id="IPR044855">
    <property type="entry name" value="CoA-Trfase_III_dom3_sf"/>
</dbReference>
<evidence type="ECO:0000313" key="4">
    <source>
        <dbReference type="Proteomes" id="UP000467193"/>
    </source>
</evidence>
<feature type="region of interest" description="Disordered" evidence="2">
    <location>
        <begin position="342"/>
        <end position="363"/>
    </location>
</feature>
<proteinExistence type="predicted"/>
<name>A0A7I7QRW8_9MYCO</name>
<dbReference type="Proteomes" id="UP000467193">
    <property type="component" value="Chromosome"/>
</dbReference>
<dbReference type="PANTHER" id="PTHR48207:SF4">
    <property type="entry name" value="BLL6097 PROTEIN"/>
    <property type="match status" value="1"/>
</dbReference>
<sequence length="408" mass="44190">MSSRTGPRPLDGVRVVDLSTTFMGPYSTMLLAHWGADVIKVEAPGGDVLRFIGDHRESGMGPVFLNANQGKRSLAVDLKSSHGRDVVTRLARHADVFVHNSRSAAADRCGFGPREVLEANPRVVYCAFRGFGSGGPYEHRPAYDDVIQAASGFAAVQGLHGDPEYIRSAIADKTVGVMGAAAILAALHGRDATGVGTALEIPMFETLTSFLLLEQQGGWAFDPPVGNPGYARTESPYRRPFKTLDGSMAVMIYTDAQWRKFFVAIGKPELADDPRFRTIRERTINTAFLYQLLDEEMAGRTTAAWEELLGEADIATGPVNTVTDLFEDPHLAATGFFRSIDHPTEGPLRLPRQPAEMGAPDPRSGIAPLYGEHTVAVLREIGVSEDGIAEMLDARSTHQTGMVREATP</sequence>
<dbReference type="Gene3D" id="3.30.1540.10">
    <property type="entry name" value="formyl-coa transferase, domain 3"/>
    <property type="match status" value="1"/>
</dbReference>
<protein>
    <submittedName>
        <fullName evidence="3">CoA transferase</fullName>
    </submittedName>
</protein>
<dbReference type="GO" id="GO:0008410">
    <property type="term" value="F:CoA-transferase activity"/>
    <property type="evidence" value="ECO:0007669"/>
    <property type="project" value="TreeGrafter"/>
</dbReference>
<dbReference type="InterPro" id="IPR023606">
    <property type="entry name" value="CoA-Trfase_III_dom_1_sf"/>
</dbReference>
<gene>
    <name evidence="3" type="ORF">MSEDJ_28860</name>
</gene>
<organism evidence="3 4">
    <name type="scientific">Mycolicibacterium sediminis</name>
    <dbReference type="NCBI Taxonomy" id="1286180"/>
    <lineage>
        <taxon>Bacteria</taxon>
        <taxon>Bacillati</taxon>
        <taxon>Actinomycetota</taxon>
        <taxon>Actinomycetes</taxon>
        <taxon>Mycobacteriales</taxon>
        <taxon>Mycobacteriaceae</taxon>
        <taxon>Mycolicibacterium</taxon>
    </lineage>
</organism>
<dbReference type="SUPFAM" id="SSF89796">
    <property type="entry name" value="CoA-transferase family III (CaiB/BaiF)"/>
    <property type="match status" value="1"/>
</dbReference>